<accession>A0ABR1EYF8</accession>
<evidence type="ECO:0000256" key="2">
    <source>
        <dbReference type="RuleBase" id="RU102079"/>
    </source>
</evidence>
<name>A0ABR1EYF8_NECAM</name>
<dbReference type="Proteomes" id="UP001303046">
    <property type="component" value="Unassembled WGS sequence"/>
</dbReference>
<dbReference type="CDD" id="cd00070">
    <property type="entry name" value="GLECT"/>
    <property type="match status" value="1"/>
</dbReference>
<evidence type="ECO:0000256" key="1">
    <source>
        <dbReference type="ARBA" id="ARBA00022734"/>
    </source>
</evidence>
<dbReference type="InterPro" id="IPR044156">
    <property type="entry name" value="Galectin-like"/>
</dbReference>
<dbReference type="PROSITE" id="PS51304">
    <property type="entry name" value="GALECTIN"/>
    <property type="match status" value="1"/>
</dbReference>
<organism evidence="4 5">
    <name type="scientific">Necator americanus</name>
    <name type="common">Human hookworm</name>
    <dbReference type="NCBI Taxonomy" id="51031"/>
    <lineage>
        <taxon>Eukaryota</taxon>
        <taxon>Metazoa</taxon>
        <taxon>Ecdysozoa</taxon>
        <taxon>Nematoda</taxon>
        <taxon>Chromadorea</taxon>
        <taxon>Rhabditida</taxon>
        <taxon>Rhabditina</taxon>
        <taxon>Rhabditomorpha</taxon>
        <taxon>Strongyloidea</taxon>
        <taxon>Ancylostomatidae</taxon>
        <taxon>Bunostominae</taxon>
        <taxon>Necator</taxon>
    </lineage>
</organism>
<proteinExistence type="predicted"/>
<dbReference type="Gene3D" id="2.60.120.200">
    <property type="match status" value="1"/>
</dbReference>
<dbReference type="InterPro" id="IPR013320">
    <property type="entry name" value="ConA-like_dom_sf"/>
</dbReference>
<dbReference type="PANTHER" id="PTHR11346">
    <property type="entry name" value="GALECTIN"/>
    <property type="match status" value="1"/>
</dbReference>
<keyword evidence="1 2" id="KW-0430">Lectin</keyword>
<dbReference type="PANTHER" id="PTHR11346:SF174">
    <property type="entry name" value="GALAPTIN LEC-8-RELATED"/>
    <property type="match status" value="1"/>
</dbReference>
<evidence type="ECO:0000313" key="5">
    <source>
        <dbReference type="Proteomes" id="UP001303046"/>
    </source>
</evidence>
<dbReference type="EMBL" id="JAVFWL010000006">
    <property type="protein sequence ID" value="KAK6766861.1"/>
    <property type="molecule type" value="Genomic_DNA"/>
</dbReference>
<protein>
    <recommendedName>
        <fullName evidence="2">Galectin</fullName>
    </recommendedName>
</protein>
<comment type="caution">
    <text evidence="4">The sequence shown here is derived from an EMBL/GenBank/DDBJ whole genome shotgun (WGS) entry which is preliminary data.</text>
</comment>
<gene>
    <name evidence="4" type="primary">Necator_chrX.g26416</name>
    <name evidence="4" type="ORF">RB195_026249</name>
</gene>
<dbReference type="SMART" id="SM00276">
    <property type="entry name" value="GLECT"/>
    <property type="match status" value="1"/>
</dbReference>
<evidence type="ECO:0000313" key="4">
    <source>
        <dbReference type="EMBL" id="KAK6766861.1"/>
    </source>
</evidence>
<dbReference type="Pfam" id="PF00337">
    <property type="entry name" value="Gal-bind_lectin"/>
    <property type="match status" value="1"/>
</dbReference>
<keyword evidence="5" id="KW-1185">Reference proteome</keyword>
<reference evidence="4 5" key="1">
    <citation type="submission" date="2023-08" db="EMBL/GenBank/DDBJ databases">
        <title>A Necator americanus chromosomal reference genome.</title>
        <authorList>
            <person name="Ilik V."/>
            <person name="Petrzelkova K.J."/>
            <person name="Pardy F."/>
            <person name="Fuh T."/>
            <person name="Niatou-Singa F.S."/>
            <person name="Gouil Q."/>
            <person name="Baker L."/>
            <person name="Ritchie M.E."/>
            <person name="Jex A.R."/>
            <person name="Gazzola D."/>
            <person name="Li H."/>
            <person name="Toshio Fujiwara R."/>
            <person name="Zhan B."/>
            <person name="Aroian R.V."/>
            <person name="Pafco B."/>
            <person name="Schwarz E.M."/>
        </authorList>
    </citation>
    <scope>NUCLEOTIDE SEQUENCE [LARGE SCALE GENOMIC DNA]</scope>
    <source>
        <strain evidence="4 5">Aroian</strain>
        <tissue evidence="4">Whole animal</tissue>
    </source>
</reference>
<evidence type="ECO:0000259" key="3">
    <source>
        <dbReference type="PROSITE" id="PS51304"/>
    </source>
</evidence>
<feature type="domain" description="Galectin" evidence="3">
    <location>
        <begin position="11"/>
        <end position="136"/>
    </location>
</feature>
<dbReference type="SUPFAM" id="SSF49899">
    <property type="entry name" value="Concanavalin A-like lectins/glucanases"/>
    <property type="match status" value="1"/>
</dbReference>
<dbReference type="SMART" id="SM00908">
    <property type="entry name" value="Gal-bind_lectin"/>
    <property type="match status" value="1"/>
</dbReference>
<sequence>MYTVNCPSVPVAIPICEPLHPGCFIDVYGNVENGNFVVELLSGPHIVLHVNFRFQLDEQEVVMNSSSNGVWGEEVRHYNPLHPHDKFHLHICVLPEFYEIDVNGQHLANYRHRFPMESVQAIGLKGDMCIERIEFDGFLFHSGWDYDTDYGHSGYKAYGTDFYQAPVFHDSHPYRQYF</sequence>
<dbReference type="InterPro" id="IPR001079">
    <property type="entry name" value="Galectin_CRD"/>
</dbReference>